<dbReference type="AlphaFoldDB" id="A0A839VGU8"/>
<keyword evidence="1" id="KW-1133">Transmembrane helix</keyword>
<proteinExistence type="predicted"/>
<organism evidence="2 3">
    <name type="scientific">Halomonas cerina</name>
    <dbReference type="NCBI Taxonomy" id="447424"/>
    <lineage>
        <taxon>Bacteria</taxon>
        <taxon>Pseudomonadati</taxon>
        <taxon>Pseudomonadota</taxon>
        <taxon>Gammaproteobacteria</taxon>
        <taxon>Oceanospirillales</taxon>
        <taxon>Halomonadaceae</taxon>
        <taxon>Halomonas</taxon>
    </lineage>
</organism>
<dbReference type="RefSeq" id="WP_183328263.1">
    <property type="nucleotide sequence ID" value="NZ_JACHXP010000034.1"/>
</dbReference>
<feature type="transmembrane region" description="Helical" evidence="1">
    <location>
        <begin position="176"/>
        <end position="196"/>
    </location>
</feature>
<evidence type="ECO:0000313" key="3">
    <source>
        <dbReference type="Proteomes" id="UP000547614"/>
    </source>
</evidence>
<evidence type="ECO:0000256" key="1">
    <source>
        <dbReference type="SAM" id="Phobius"/>
    </source>
</evidence>
<dbReference type="EMBL" id="JACHXP010000034">
    <property type="protein sequence ID" value="MBB3192539.1"/>
    <property type="molecule type" value="Genomic_DNA"/>
</dbReference>
<comment type="caution">
    <text evidence="2">The sequence shown here is derived from an EMBL/GenBank/DDBJ whole genome shotgun (WGS) entry which is preliminary data.</text>
</comment>
<name>A0A839VGU8_9GAMM</name>
<dbReference type="Proteomes" id="UP000547614">
    <property type="component" value="Unassembled WGS sequence"/>
</dbReference>
<keyword evidence="1" id="KW-0472">Membrane</keyword>
<evidence type="ECO:0000313" key="2">
    <source>
        <dbReference type="EMBL" id="MBB3192539.1"/>
    </source>
</evidence>
<sequence length="201" mass="21923">MMRYAGENMEVVVTDPGPWGEKRDIPLARLENLLCRCDEPSSPGTLELKMDVEKHPFNGALKGAGTIGSVFYQSDATHMPPVLREGQVVALGRGVLSHHRFPVMKLDLKLGDEVRVLDAQGLPASAACVFSAYAKGRSGFDVSCLACGSKLEVSRAGVDPYPMQLNLWAYIKADPVLQALFALIGAVMFFLFQLLLGKVWK</sequence>
<keyword evidence="1" id="KW-0812">Transmembrane</keyword>
<accession>A0A839VGU8</accession>
<reference evidence="2 3" key="1">
    <citation type="submission" date="2020-08" db="EMBL/GenBank/DDBJ databases">
        <title>Genomic Encyclopedia of Type Strains, Phase III (KMG-III): the genomes of soil and plant-associated and newly described type strains.</title>
        <authorList>
            <person name="Whitman W."/>
        </authorList>
    </citation>
    <scope>NUCLEOTIDE SEQUENCE [LARGE SCALE GENOMIC DNA]</scope>
    <source>
        <strain evidence="2 3">CECT 7282</strain>
    </source>
</reference>
<protein>
    <submittedName>
        <fullName evidence="2">Uncharacterized protein</fullName>
    </submittedName>
</protein>
<keyword evidence="3" id="KW-1185">Reference proteome</keyword>
<gene>
    <name evidence="2" type="ORF">FHR94_003836</name>
</gene>